<accession>A0A0B1PA29</accession>
<dbReference type="SUPFAM" id="SSF53335">
    <property type="entry name" value="S-adenosyl-L-methionine-dependent methyltransferases"/>
    <property type="match status" value="1"/>
</dbReference>
<keyword evidence="2" id="KW-1133">Transmembrane helix</keyword>
<feature type="region of interest" description="Disordered" evidence="1">
    <location>
        <begin position="1"/>
        <end position="27"/>
    </location>
</feature>
<dbReference type="Proteomes" id="UP000030854">
    <property type="component" value="Unassembled WGS sequence"/>
</dbReference>
<dbReference type="Pfam" id="PF13489">
    <property type="entry name" value="Methyltransf_23"/>
    <property type="match status" value="1"/>
</dbReference>
<dbReference type="AlphaFoldDB" id="A0A0B1PA29"/>
<dbReference type="HOGENOM" id="CLU_037990_3_2_1"/>
<dbReference type="PANTHER" id="PTHR42912">
    <property type="entry name" value="METHYLTRANSFERASE"/>
    <property type="match status" value="1"/>
</dbReference>
<evidence type="ECO:0000313" key="3">
    <source>
        <dbReference type="EMBL" id="KHJ35557.1"/>
    </source>
</evidence>
<evidence type="ECO:0000256" key="1">
    <source>
        <dbReference type="SAM" id="MobiDB-lite"/>
    </source>
</evidence>
<evidence type="ECO:0000256" key="2">
    <source>
        <dbReference type="SAM" id="Phobius"/>
    </source>
</evidence>
<dbReference type="InterPro" id="IPR029063">
    <property type="entry name" value="SAM-dependent_MTases_sf"/>
</dbReference>
<proteinExistence type="predicted"/>
<dbReference type="STRING" id="52586.A0A0B1PA29"/>
<keyword evidence="2" id="KW-0812">Transmembrane</keyword>
<dbReference type="OMA" id="EKLMRMG"/>
<organism evidence="3 4">
    <name type="scientific">Uncinula necator</name>
    <name type="common">Grape powdery mildew</name>
    <dbReference type="NCBI Taxonomy" id="52586"/>
    <lineage>
        <taxon>Eukaryota</taxon>
        <taxon>Fungi</taxon>
        <taxon>Dikarya</taxon>
        <taxon>Ascomycota</taxon>
        <taxon>Pezizomycotina</taxon>
        <taxon>Leotiomycetes</taxon>
        <taxon>Erysiphales</taxon>
        <taxon>Erysiphaceae</taxon>
        <taxon>Erysiphe</taxon>
    </lineage>
</organism>
<keyword evidence="2" id="KW-0472">Membrane</keyword>
<name>A0A0B1PA29_UNCNE</name>
<evidence type="ECO:0000313" key="4">
    <source>
        <dbReference type="Proteomes" id="UP000030854"/>
    </source>
</evidence>
<keyword evidence="3" id="KW-0830">Ubiquinone</keyword>
<dbReference type="CDD" id="cd02440">
    <property type="entry name" value="AdoMet_MTases"/>
    <property type="match status" value="1"/>
</dbReference>
<gene>
    <name evidence="3" type="ORF">EV44_g4674</name>
</gene>
<sequence>MGGILSTSKKSAFGINSQGNSTTSRPTLNNRIRYHPIPLLISGLALAYCAGYITFIVTKIYRADPSNIIINPLVQADVSFRYNSIARTFDNTVDSNEYWLGITSLRKMLVKKAQGHVLEVSVGTGRNLTFYDWNFQGFNKLGRPNASDNIKKGKVKSFTAIDISPEMLKIACKKLEAFIPDIIGVRWIQGDAAAPDTIPAPPKSMSGNGLDGSAKYDTIVQTMGLCSVKDPVRLLKNLGEHVMEEDGRILLLEHGRGRWKWLNFMLDISANDHAQAFGCWWNRDIQSLVKESGLEIVQIMTPKWWHGGTTWWIELKKPSSKPTGSKS</sequence>
<dbReference type="InterPro" id="IPR050508">
    <property type="entry name" value="Methyltransf_Superfamily"/>
</dbReference>
<dbReference type="GO" id="GO:0008168">
    <property type="term" value="F:methyltransferase activity"/>
    <property type="evidence" value="ECO:0007669"/>
    <property type="project" value="TreeGrafter"/>
</dbReference>
<reference evidence="3 4" key="1">
    <citation type="journal article" date="2014" name="BMC Genomics">
        <title>Adaptive genomic structural variation in the grape powdery mildew pathogen, Erysiphe necator.</title>
        <authorList>
            <person name="Jones L."/>
            <person name="Riaz S."/>
            <person name="Morales-Cruz A."/>
            <person name="Amrine K.C."/>
            <person name="McGuire B."/>
            <person name="Gubler W.D."/>
            <person name="Walker M.A."/>
            <person name="Cantu D."/>
        </authorList>
    </citation>
    <scope>NUCLEOTIDE SEQUENCE [LARGE SCALE GENOMIC DNA]</scope>
    <source>
        <strain evidence="4">c</strain>
    </source>
</reference>
<dbReference type="Gene3D" id="3.40.50.150">
    <property type="entry name" value="Vaccinia Virus protein VP39"/>
    <property type="match status" value="1"/>
</dbReference>
<protein>
    <submittedName>
        <fullName evidence="3">Putative ubiquinone menaquinone biosynthesis-related protein</fullName>
    </submittedName>
</protein>
<dbReference type="PANTHER" id="PTHR42912:SF83">
    <property type="entry name" value="METHYLTRANSFERASE TYPE 11 DOMAIN-CONTAINING PROTEIN"/>
    <property type="match status" value="1"/>
</dbReference>
<comment type="caution">
    <text evidence="3">The sequence shown here is derived from an EMBL/GenBank/DDBJ whole genome shotgun (WGS) entry which is preliminary data.</text>
</comment>
<dbReference type="EMBL" id="JNVN01000352">
    <property type="protein sequence ID" value="KHJ35557.1"/>
    <property type="molecule type" value="Genomic_DNA"/>
</dbReference>
<keyword evidence="4" id="KW-1185">Reference proteome</keyword>
<feature type="transmembrane region" description="Helical" evidence="2">
    <location>
        <begin position="37"/>
        <end position="57"/>
    </location>
</feature>